<keyword evidence="1" id="KW-0808">Transferase</keyword>
<keyword evidence="1" id="KW-0489">Methyltransferase</keyword>
<accession>A0A858SXZ9</accession>
<dbReference type="RefSeq" id="WP_169641743.1">
    <property type="nucleotide sequence ID" value="NZ_CP048788.1"/>
</dbReference>
<reference evidence="1 2" key="1">
    <citation type="submission" date="2020-02" db="EMBL/GenBank/DDBJ databases">
        <title>Genome sequence of Roseobacter ponti.</title>
        <authorList>
            <person name="Hollensteiner J."/>
            <person name="Schneider D."/>
            <person name="Poehlein A."/>
            <person name="Daniel R."/>
        </authorList>
    </citation>
    <scope>NUCLEOTIDE SEQUENCE [LARGE SCALE GENOMIC DNA]</scope>
    <source>
        <strain evidence="1 2">DSM 106830</strain>
    </source>
</reference>
<keyword evidence="2" id="KW-1185">Reference proteome</keyword>
<dbReference type="KEGG" id="rpon:G3256_15750"/>
<protein>
    <submittedName>
        <fullName evidence="1">Class I SAM-dependent methyltransferase</fullName>
    </submittedName>
</protein>
<sequence length="200" mass="22556">MKKEKKRNKEAVRRRFLKRMPKGGLVVEIGVWRGDFSGTLLEFIEPDCLVLIDPWEHIVEDSHSEALAARAGAEKMDRIHKRVSKAFAKEIKAGTVRIVRDYSVPALTEFEDESISFAYVDGDHSYEGVRADLEALFPKMKPGGLIGFDDYHRRGWWGDGVLAAVHEFIGSRPRNLRVRAVEGAQIAIEKIPPMPDVSEG</sequence>
<organism evidence="1 2">
    <name type="scientific">Roseobacter ponti</name>
    <dbReference type="NCBI Taxonomy" id="1891787"/>
    <lineage>
        <taxon>Bacteria</taxon>
        <taxon>Pseudomonadati</taxon>
        <taxon>Pseudomonadota</taxon>
        <taxon>Alphaproteobacteria</taxon>
        <taxon>Rhodobacterales</taxon>
        <taxon>Roseobacteraceae</taxon>
        <taxon>Roseobacter</taxon>
    </lineage>
</organism>
<dbReference type="EMBL" id="CP048788">
    <property type="protein sequence ID" value="QJF52523.1"/>
    <property type="molecule type" value="Genomic_DNA"/>
</dbReference>
<name>A0A858SXZ9_9RHOB</name>
<evidence type="ECO:0000313" key="1">
    <source>
        <dbReference type="EMBL" id="QJF52523.1"/>
    </source>
</evidence>
<gene>
    <name evidence="1" type="ORF">G3256_15750</name>
</gene>
<evidence type="ECO:0000313" key="2">
    <source>
        <dbReference type="Proteomes" id="UP000503308"/>
    </source>
</evidence>
<dbReference type="GO" id="GO:0008168">
    <property type="term" value="F:methyltransferase activity"/>
    <property type="evidence" value="ECO:0007669"/>
    <property type="project" value="UniProtKB-KW"/>
</dbReference>
<dbReference type="Gene3D" id="3.40.50.150">
    <property type="entry name" value="Vaccinia Virus protein VP39"/>
    <property type="match status" value="1"/>
</dbReference>
<proteinExistence type="predicted"/>
<dbReference type="Proteomes" id="UP000503308">
    <property type="component" value="Chromosome"/>
</dbReference>
<dbReference type="SUPFAM" id="SSF53335">
    <property type="entry name" value="S-adenosyl-L-methionine-dependent methyltransferases"/>
    <property type="match status" value="1"/>
</dbReference>
<dbReference type="AlphaFoldDB" id="A0A858SXZ9"/>
<dbReference type="GO" id="GO:0032259">
    <property type="term" value="P:methylation"/>
    <property type="evidence" value="ECO:0007669"/>
    <property type="project" value="UniProtKB-KW"/>
</dbReference>
<dbReference type="Pfam" id="PF13578">
    <property type="entry name" value="Methyltransf_24"/>
    <property type="match status" value="1"/>
</dbReference>
<dbReference type="InterPro" id="IPR029063">
    <property type="entry name" value="SAM-dependent_MTases_sf"/>
</dbReference>